<accession>A0A2Z3YNZ2</accession>
<dbReference type="Gene3D" id="1.20.1290.10">
    <property type="entry name" value="AhpD-like"/>
    <property type="match status" value="2"/>
</dbReference>
<keyword evidence="3" id="KW-1185">Reference proteome</keyword>
<gene>
    <name evidence="2" type="ORF">Csp1_02130</name>
</gene>
<dbReference type="InterPro" id="IPR003779">
    <property type="entry name" value="CMD-like"/>
</dbReference>
<name>A0A2Z3YNZ2_9CORY</name>
<dbReference type="GO" id="GO:0051920">
    <property type="term" value="F:peroxiredoxin activity"/>
    <property type="evidence" value="ECO:0007669"/>
    <property type="project" value="InterPro"/>
</dbReference>
<dbReference type="NCBIfam" id="TIGR04029">
    <property type="entry name" value="CMD_Avi_7170"/>
    <property type="match status" value="1"/>
</dbReference>
<dbReference type="InterPro" id="IPR029032">
    <property type="entry name" value="AhpD-like"/>
</dbReference>
<dbReference type="Pfam" id="PF02627">
    <property type="entry name" value="CMD"/>
    <property type="match status" value="1"/>
</dbReference>
<sequence>MTETTASADIIDFLAGLDPDSEISGQVARLRHNRAQARDNAQQSFHALFEPETPGDFTLAERYAVAAFVSGLHGGATAGARAASFYTDLLVDELDGDATPEQADEFLTTLAAVVSDARAHVHGSGVTAPYGVYREPDLAAESAPGPEFRLLDRQRDTFGPRLSAALEFSHVLVLHPRDSRAERLRPLAAVGWSPTEVVRLAQLVSFLTFQIRTAHGLGVLATKFVPQGDIRQPGMTVGARQADTPHRPLHADPAPGTGVDAGFEVITYPDLVRPARFVTHSLGWVPWVPPVEEADLTDRQKEALVDPLRAKSAYFRLLARDPDSLEARTLTDRDIFFNVTDGVGRAERELSAAVTSRFNGCVYCASVHTGRTIAESASDGDARAKADAVQRLCDEGVTADLGSDLWNAVRDASVALAAFPVRFGTSHVASLRDAGLEDAEIIDVINAASFFNWANRLMLSLGEPELPKRFR</sequence>
<dbReference type="Proteomes" id="UP000247696">
    <property type="component" value="Chromosome"/>
</dbReference>
<organism evidence="2 3">
    <name type="scientific">Corynebacterium provencense</name>
    <dbReference type="NCBI Taxonomy" id="1737425"/>
    <lineage>
        <taxon>Bacteria</taxon>
        <taxon>Bacillati</taxon>
        <taxon>Actinomycetota</taxon>
        <taxon>Actinomycetes</taxon>
        <taxon>Mycobacteriales</taxon>
        <taxon>Corynebacteriaceae</taxon>
        <taxon>Corynebacterium</taxon>
    </lineage>
</organism>
<dbReference type="RefSeq" id="WP_066585361.1">
    <property type="nucleotide sequence ID" value="NZ_CABKVS010000001.1"/>
</dbReference>
<dbReference type="NCBIfam" id="TIGR04030">
    <property type="entry name" value="perox_Avi_7169"/>
    <property type="match status" value="1"/>
</dbReference>
<dbReference type="NCBIfam" id="TIGR01926">
    <property type="entry name" value="peroxid_rel"/>
    <property type="match status" value="1"/>
</dbReference>
<dbReference type="AlphaFoldDB" id="A0A2Z3YNZ2"/>
<dbReference type="EMBL" id="CP024988">
    <property type="protein sequence ID" value="AWT25041.1"/>
    <property type="molecule type" value="Genomic_DNA"/>
</dbReference>
<dbReference type="OrthoDB" id="3667834at2"/>
<evidence type="ECO:0000313" key="3">
    <source>
        <dbReference type="Proteomes" id="UP000247696"/>
    </source>
</evidence>
<proteinExistence type="predicted"/>
<dbReference type="InterPro" id="IPR023982">
    <property type="entry name" value="CHP04029_CMD-like"/>
</dbReference>
<dbReference type="PANTHER" id="PTHR35446:SF2">
    <property type="entry name" value="CARBOXYMUCONOLACTONE DECARBOXYLASE-LIKE DOMAIN-CONTAINING PROTEIN"/>
    <property type="match status" value="1"/>
</dbReference>
<evidence type="ECO:0000313" key="2">
    <source>
        <dbReference type="EMBL" id="AWT25041.1"/>
    </source>
</evidence>
<evidence type="ECO:0000259" key="1">
    <source>
        <dbReference type="Pfam" id="PF02627"/>
    </source>
</evidence>
<dbReference type="STRING" id="1737425.GCA_900049755_01222"/>
<dbReference type="KEGG" id="cpre:Csp1_02130"/>
<feature type="domain" description="Carboxymuconolactone decarboxylase-like" evidence="1">
    <location>
        <begin position="322"/>
        <end position="381"/>
    </location>
</feature>
<protein>
    <recommendedName>
        <fullName evidence="1">Carboxymuconolactone decarboxylase-like domain-containing protein</fullName>
    </recommendedName>
</protein>
<dbReference type="InterPro" id="IPR010195">
    <property type="entry name" value="Uncharacterised_peroxidase-rel"/>
</dbReference>
<reference evidence="3" key="1">
    <citation type="submission" date="2017-11" db="EMBL/GenBank/DDBJ databases">
        <title>Otitis media/interna in a cat caused by the recently described species Corynebacterium provencense.</title>
        <authorList>
            <person name="Kittl S."/>
            <person name="Brodard I."/>
            <person name="Rychener L."/>
            <person name="Jores J."/>
            <person name="Roosje P."/>
            <person name="Gobeli Brawand S."/>
        </authorList>
    </citation>
    <scope>NUCLEOTIDE SEQUENCE [LARGE SCALE GENOMIC DNA]</scope>
    <source>
        <strain evidence="3">17KM38</strain>
    </source>
</reference>
<dbReference type="InterPro" id="IPR023923">
    <property type="entry name" value="AhpD_Avi7169"/>
</dbReference>
<dbReference type="PANTHER" id="PTHR35446">
    <property type="entry name" value="SI:CH211-175M2.5"/>
    <property type="match status" value="1"/>
</dbReference>
<dbReference type="SUPFAM" id="SSF69118">
    <property type="entry name" value="AhpD-like"/>
    <property type="match status" value="2"/>
</dbReference>